<evidence type="ECO:0000313" key="3">
    <source>
        <dbReference type="Proteomes" id="UP000251889"/>
    </source>
</evidence>
<feature type="signal peptide" evidence="1">
    <location>
        <begin position="1"/>
        <end position="21"/>
    </location>
</feature>
<dbReference type="GO" id="GO:0042813">
    <property type="term" value="F:Wnt receptor activity"/>
    <property type="evidence" value="ECO:0007669"/>
    <property type="project" value="TreeGrafter"/>
</dbReference>
<organism evidence="2 3">
    <name type="scientific">Pseudochryseolinea flava</name>
    <dbReference type="NCBI Taxonomy" id="2059302"/>
    <lineage>
        <taxon>Bacteria</taxon>
        <taxon>Pseudomonadati</taxon>
        <taxon>Bacteroidota</taxon>
        <taxon>Cytophagia</taxon>
        <taxon>Cytophagales</taxon>
        <taxon>Fulvivirgaceae</taxon>
        <taxon>Pseudochryseolinea</taxon>
    </lineage>
</organism>
<dbReference type="PROSITE" id="PS51257">
    <property type="entry name" value="PROKAR_LIPOPROTEIN"/>
    <property type="match status" value="1"/>
</dbReference>
<comment type="caution">
    <text evidence="2">The sequence shown here is derived from an EMBL/GenBank/DDBJ whole genome shotgun (WGS) entry which is preliminary data.</text>
</comment>
<dbReference type="Proteomes" id="UP000251889">
    <property type="component" value="Unassembled WGS sequence"/>
</dbReference>
<feature type="chain" id="PRO_5017024439" description="DUF5050 domain-containing protein" evidence="1">
    <location>
        <begin position="22"/>
        <end position="311"/>
    </location>
</feature>
<proteinExistence type="predicted"/>
<gene>
    <name evidence="2" type="ORF">DQQ10_01280</name>
</gene>
<accession>A0A364Y8S9</accession>
<dbReference type="InterPro" id="IPR000033">
    <property type="entry name" value="LDLR_classB_rpt"/>
</dbReference>
<dbReference type="SUPFAM" id="SSF101898">
    <property type="entry name" value="NHL repeat"/>
    <property type="match status" value="1"/>
</dbReference>
<evidence type="ECO:0000313" key="2">
    <source>
        <dbReference type="EMBL" id="RAW02769.1"/>
    </source>
</evidence>
<keyword evidence="1" id="KW-0732">Signal</keyword>
<dbReference type="PANTHER" id="PTHR46513:SF13">
    <property type="entry name" value="EGF-LIKE DOMAIN-CONTAINING PROTEIN"/>
    <property type="match status" value="1"/>
</dbReference>
<dbReference type="AlphaFoldDB" id="A0A364Y8S9"/>
<dbReference type="EMBL" id="QMFY01000001">
    <property type="protein sequence ID" value="RAW02769.1"/>
    <property type="molecule type" value="Genomic_DNA"/>
</dbReference>
<name>A0A364Y8S9_9BACT</name>
<dbReference type="GO" id="GO:0017147">
    <property type="term" value="F:Wnt-protein binding"/>
    <property type="evidence" value="ECO:0007669"/>
    <property type="project" value="TreeGrafter"/>
</dbReference>
<dbReference type="RefSeq" id="WP_112744984.1">
    <property type="nucleotide sequence ID" value="NZ_QMFY01000001.1"/>
</dbReference>
<evidence type="ECO:0000256" key="1">
    <source>
        <dbReference type="SAM" id="SignalP"/>
    </source>
</evidence>
<dbReference type="OrthoDB" id="3965347at2"/>
<dbReference type="PANTHER" id="PTHR46513">
    <property type="entry name" value="VITELLOGENIN RECEPTOR-LIKE PROTEIN-RELATED-RELATED"/>
    <property type="match status" value="1"/>
</dbReference>
<dbReference type="InterPro" id="IPR011042">
    <property type="entry name" value="6-blade_b-propeller_TolB-like"/>
</dbReference>
<reference evidence="2 3" key="1">
    <citation type="submission" date="2018-06" db="EMBL/GenBank/DDBJ databases">
        <title>Chryseolinea flavus sp. nov., a member of the phylum Bacteroidetes isolated from soil.</title>
        <authorList>
            <person name="Li Y."/>
            <person name="Wang J."/>
        </authorList>
    </citation>
    <scope>NUCLEOTIDE SEQUENCE [LARGE SCALE GENOMIC DNA]</scope>
    <source>
        <strain evidence="2 3">SDU1-6</strain>
    </source>
</reference>
<protein>
    <recommendedName>
        <fullName evidence="4">DUF5050 domain-containing protein</fullName>
    </recommendedName>
</protein>
<sequence>MKFSWSIICLLAVVVVFTSCSNDDGEQPYPKATSLYFSDFGGKKVGVVDLNNLNTATTIMDETDGLDTVAGIAIDFVNGKVYAAEELKHRIVRFNLDGSGALDVLYELSNGDSSVYEPTAVTFDPETNDLYWANSGTGRLSKGSQDGSASVNEMYDSAEVLTYSYGMAWNNETKGFFFSDFGQYAGVYYVNPLGNMTTTRPSRLFAQSYLLRNPSQIFFDDRSQNVYWADETLNTLAVGNGQSLAYQMIYDDEDNITRPAGIAVDLGSGKIYWTEPTNKVIKRANIDGTGDVEVVLTGVESYHIVLRFDNQ</sequence>
<dbReference type="InterPro" id="IPR050778">
    <property type="entry name" value="Cueball_EGF_LRP_Nidogen"/>
</dbReference>
<dbReference type="Gene3D" id="2.120.10.30">
    <property type="entry name" value="TolB, C-terminal domain"/>
    <property type="match status" value="2"/>
</dbReference>
<dbReference type="GO" id="GO:0005886">
    <property type="term" value="C:plasma membrane"/>
    <property type="evidence" value="ECO:0007669"/>
    <property type="project" value="TreeGrafter"/>
</dbReference>
<dbReference type="GO" id="GO:0060070">
    <property type="term" value="P:canonical Wnt signaling pathway"/>
    <property type="evidence" value="ECO:0007669"/>
    <property type="project" value="TreeGrafter"/>
</dbReference>
<dbReference type="SMART" id="SM00135">
    <property type="entry name" value="LY"/>
    <property type="match status" value="3"/>
</dbReference>
<keyword evidence="3" id="KW-1185">Reference proteome</keyword>
<evidence type="ECO:0008006" key="4">
    <source>
        <dbReference type="Google" id="ProtNLM"/>
    </source>
</evidence>